<dbReference type="Proteomes" id="UP000177821">
    <property type="component" value="Unassembled WGS sequence"/>
</dbReference>
<gene>
    <name evidence="2" type="ORF">A3J50_00235</name>
</gene>
<feature type="domain" description="NIF system FeS cluster assembly NifU N-terminal" evidence="1">
    <location>
        <begin position="3"/>
        <end position="122"/>
    </location>
</feature>
<dbReference type="InterPro" id="IPR002871">
    <property type="entry name" value="NIF_FeS_clus_asmbl_NifU_N"/>
</dbReference>
<dbReference type="Pfam" id="PF01592">
    <property type="entry name" value="NifU_N"/>
    <property type="match status" value="1"/>
</dbReference>
<accession>A0A1G1WPF5</accession>
<dbReference type="SUPFAM" id="SSF82649">
    <property type="entry name" value="SufE/NifU"/>
    <property type="match status" value="1"/>
</dbReference>
<name>A0A1G1WPF5_9BACT</name>
<dbReference type="GO" id="GO:0016226">
    <property type="term" value="P:iron-sulfur cluster assembly"/>
    <property type="evidence" value="ECO:0007669"/>
    <property type="project" value="InterPro"/>
</dbReference>
<dbReference type="Gene3D" id="3.90.1010.10">
    <property type="match status" value="1"/>
</dbReference>
<dbReference type="GO" id="GO:0005506">
    <property type="term" value="F:iron ion binding"/>
    <property type="evidence" value="ECO:0007669"/>
    <property type="project" value="InterPro"/>
</dbReference>
<dbReference type="GO" id="GO:0051536">
    <property type="term" value="F:iron-sulfur cluster binding"/>
    <property type="evidence" value="ECO:0007669"/>
    <property type="project" value="InterPro"/>
</dbReference>
<evidence type="ECO:0000259" key="1">
    <source>
        <dbReference type="Pfam" id="PF01592"/>
    </source>
</evidence>
<sequence>MNMYKELILEHYQNPQNWGDLSGANVTQLGNNPLCGDVICLKLKIKQGKLADFKYIAQGCALSVACASLLSEEIIGLRLNELINYSKEDMSRLTGIELTPSRLKCSLLALETLKEALRKYVTEKV</sequence>
<organism evidence="2 3">
    <name type="scientific">Candidatus Woykebacteria bacterium RIFCSPHIGHO2_02_FULL_43_16b</name>
    <dbReference type="NCBI Taxonomy" id="1802601"/>
    <lineage>
        <taxon>Bacteria</taxon>
        <taxon>Candidatus Woykeibacteriota</taxon>
    </lineage>
</organism>
<evidence type="ECO:0000313" key="2">
    <source>
        <dbReference type="EMBL" id="OGY29626.1"/>
    </source>
</evidence>
<dbReference type="CDD" id="cd06664">
    <property type="entry name" value="IscU_like"/>
    <property type="match status" value="1"/>
</dbReference>
<protein>
    <recommendedName>
        <fullName evidence="1">NIF system FeS cluster assembly NifU N-terminal domain-containing protein</fullName>
    </recommendedName>
</protein>
<dbReference type="EMBL" id="MHCX01000020">
    <property type="protein sequence ID" value="OGY29626.1"/>
    <property type="molecule type" value="Genomic_DNA"/>
</dbReference>
<proteinExistence type="predicted"/>
<reference evidence="2 3" key="1">
    <citation type="journal article" date="2016" name="Nat. Commun.">
        <title>Thousands of microbial genomes shed light on interconnected biogeochemical processes in an aquifer system.</title>
        <authorList>
            <person name="Anantharaman K."/>
            <person name="Brown C.T."/>
            <person name="Hug L.A."/>
            <person name="Sharon I."/>
            <person name="Castelle C.J."/>
            <person name="Probst A.J."/>
            <person name="Thomas B.C."/>
            <person name="Singh A."/>
            <person name="Wilkins M.J."/>
            <person name="Karaoz U."/>
            <person name="Brodie E.L."/>
            <person name="Williams K.H."/>
            <person name="Hubbard S.S."/>
            <person name="Banfield J.F."/>
        </authorList>
    </citation>
    <scope>NUCLEOTIDE SEQUENCE [LARGE SCALE GENOMIC DNA]</scope>
</reference>
<comment type="caution">
    <text evidence="2">The sequence shown here is derived from an EMBL/GenBank/DDBJ whole genome shotgun (WGS) entry which is preliminary data.</text>
</comment>
<evidence type="ECO:0000313" key="3">
    <source>
        <dbReference type="Proteomes" id="UP000177821"/>
    </source>
</evidence>
<dbReference type="AlphaFoldDB" id="A0A1G1WPF5"/>
<dbReference type="PANTHER" id="PTHR10093">
    <property type="entry name" value="IRON-SULFUR CLUSTER ASSEMBLY ENZYME NIFU HOMOLOG"/>
    <property type="match status" value="1"/>
</dbReference>